<evidence type="ECO:0000256" key="1">
    <source>
        <dbReference type="ARBA" id="ARBA00005594"/>
    </source>
</evidence>
<dbReference type="GO" id="GO:0004823">
    <property type="term" value="F:leucine-tRNA ligase activity"/>
    <property type="evidence" value="ECO:0007669"/>
    <property type="project" value="UniProtKB-EC"/>
</dbReference>
<dbReference type="SUPFAM" id="SSF47323">
    <property type="entry name" value="Anticodon-binding domain of a subclass of class I aminoacyl-tRNA synthetases"/>
    <property type="match status" value="1"/>
</dbReference>
<gene>
    <name evidence="11" type="primary">leuS</name>
    <name evidence="11" type="ORF">C665_16989</name>
</gene>
<evidence type="ECO:0000256" key="9">
    <source>
        <dbReference type="ARBA" id="ARBA00047469"/>
    </source>
</evidence>
<accession>N6YL72</accession>
<dbReference type="InterPro" id="IPR013155">
    <property type="entry name" value="M/V/L/I-tRNA-synth_anticd-bd"/>
</dbReference>
<protein>
    <recommendedName>
        <fullName evidence="2">leucine--tRNA ligase</fullName>
        <ecNumber evidence="2">6.1.1.4</ecNumber>
    </recommendedName>
</protein>
<dbReference type="AlphaFoldDB" id="N6YL72"/>
<dbReference type="Gene3D" id="3.10.20.590">
    <property type="match status" value="1"/>
</dbReference>
<dbReference type="Pfam" id="PF08264">
    <property type="entry name" value="Anticodon_1"/>
    <property type="match status" value="1"/>
</dbReference>
<comment type="caution">
    <text evidence="11">The sequence shown here is derived from an EMBL/GenBank/DDBJ whole genome shotgun (WGS) entry which is preliminary data.</text>
</comment>
<dbReference type="PANTHER" id="PTHR43740:SF2">
    <property type="entry name" value="LEUCINE--TRNA LIGASE, MITOCHONDRIAL"/>
    <property type="match status" value="1"/>
</dbReference>
<feature type="domain" description="Methionyl/Valyl/Leucyl/Isoleucyl-tRNA synthetase anticodon-binding" evidence="10">
    <location>
        <begin position="25"/>
        <end position="148"/>
    </location>
</feature>
<evidence type="ECO:0000313" key="12">
    <source>
        <dbReference type="Proteomes" id="UP000013042"/>
    </source>
</evidence>
<keyword evidence="7" id="KW-0648">Protein biosynthesis</keyword>
<dbReference type="GO" id="GO:0006429">
    <property type="term" value="P:leucyl-tRNA aminoacylation"/>
    <property type="evidence" value="ECO:0007669"/>
    <property type="project" value="InterPro"/>
</dbReference>
<evidence type="ECO:0000313" key="11">
    <source>
        <dbReference type="EMBL" id="ENO82893.1"/>
    </source>
</evidence>
<dbReference type="PANTHER" id="PTHR43740">
    <property type="entry name" value="LEUCYL-TRNA SYNTHETASE"/>
    <property type="match status" value="1"/>
</dbReference>
<dbReference type="EC" id="6.1.1.4" evidence="2"/>
<evidence type="ECO:0000256" key="3">
    <source>
        <dbReference type="ARBA" id="ARBA00022490"/>
    </source>
</evidence>
<dbReference type="Proteomes" id="UP000013042">
    <property type="component" value="Unassembled WGS sequence"/>
</dbReference>
<organism evidence="11 12">
    <name type="scientific">Thauera aminoaromatica S2</name>
    <dbReference type="NCBI Taxonomy" id="1234381"/>
    <lineage>
        <taxon>Bacteria</taxon>
        <taxon>Pseudomonadati</taxon>
        <taxon>Pseudomonadota</taxon>
        <taxon>Betaproteobacteria</taxon>
        <taxon>Rhodocyclales</taxon>
        <taxon>Zoogloeaceae</taxon>
        <taxon>Thauera</taxon>
    </lineage>
</organism>
<dbReference type="Gene3D" id="1.10.730.10">
    <property type="entry name" value="Isoleucyl-tRNA Synthetase, Domain 1"/>
    <property type="match status" value="1"/>
</dbReference>
<keyword evidence="4 11" id="KW-0436">Ligase</keyword>
<reference evidence="11 12" key="1">
    <citation type="submission" date="2012-09" db="EMBL/GenBank/DDBJ databases">
        <title>Draft Genome Sequences of 6 Strains from Genus Thauera.</title>
        <authorList>
            <person name="Liu B."/>
            <person name="Shapleigh J.P."/>
            <person name="Frostegard A.H."/>
        </authorList>
    </citation>
    <scope>NUCLEOTIDE SEQUENCE [LARGE SCALE GENOMIC DNA]</scope>
    <source>
        <strain evidence="11 12">S2</strain>
    </source>
</reference>
<dbReference type="FunFam" id="3.10.20.590:FF:000001">
    <property type="entry name" value="Leucine--tRNA ligase"/>
    <property type="match status" value="1"/>
</dbReference>
<evidence type="ECO:0000256" key="5">
    <source>
        <dbReference type="ARBA" id="ARBA00022741"/>
    </source>
</evidence>
<keyword evidence="8" id="KW-0030">Aminoacyl-tRNA synthetase</keyword>
<proteinExistence type="inferred from homology"/>
<name>N6YL72_THASP</name>
<evidence type="ECO:0000256" key="4">
    <source>
        <dbReference type="ARBA" id="ARBA00022598"/>
    </source>
</evidence>
<keyword evidence="3" id="KW-0963">Cytoplasm</keyword>
<dbReference type="RefSeq" id="WP_004323456.1">
    <property type="nucleotide sequence ID" value="NZ_AMXD01000152.1"/>
</dbReference>
<evidence type="ECO:0000256" key="7">
    <source>
        <dbReference type="ARBA" id="ARBA00022917"/>
    </source>
</evidence>
<comment type="catalytic activity">
    <reaction evidence="9">
        <text>tRNA(Leu) + L-leucine + ATP = L-leucyl-tRNA(Leu) + AMP + diphosphate</text>
        <dbReference type="Rhea" id="RHEA:11688"/>
        <dbReference type="Rhea" id="RHEA-COMP:9613"/>
        <dbReference type="Rhea" id="RHEA-COMP:9622"/>
        <dbReference type="ChEBI" id="CHEBI:30616"/>
        <dbReference type="ChEBI" id="CHEBI:33019"/>
        <dbReference type="ChEBI" id="CHEBI:57427"/>
        <dbReference type="ChEBI" id="CHEBI:78442"/>
        <dbReference type="ChEBI" id="CHEBI:78494"/>
        <dbReference type="ChEBI" id="CHEBI:456215"/>
        <dbReference type="EC" id="6.1.1.4"/>
    </reaction>
</comment>
<dbReference type="InterPro" id="IPR009080">
    <property type="entry name" value="tRNAsynth_Ia_anticodon-bd"/>
</dbReference>
<feature type="non-terminal residue" evidence="11">
    <location>
        <position position="1"/>
    </location>
</feature>
<dbReference type="FunFam" id="1.10.730.10:FF:000002">
    <property type="entry name" value="Leucine--tRNA ligase"/>
    <property type="match status" value="1"/>
</dbReference>
<dbReference type="InterPro" id="IPR002302">
    <property type="entry name" value="Leu-tRNA-ligase"/>
</dbReference>
<dbReference type="EMBL" id="AMXD01000152">
    <property type="protein sequence ID" value="ENO82893.1"/>
    <property type="molecule type" value="Genomic_DNA"/>
</dbReference>
<evidence type="ECO:0000259" key="10">
    <source>
        <dbReference type="Pfam" id="PF08264"/>
    </source>
</evidence>
<evidence type="ECO:0000256" key="6">
    <source>
        <dbReference type="ARBA" id="ARBA00022840"/>
    </source>
</evidence>
<sequence length="186" mass="19827">ATRAALPATRALAAGTLPVAAADVRREVHTHLKQASYDFGKHQFNTVVSAAMKILNALEKAHKDLAGTEPAAHAEVAEEGFSILLRLLSPITPHICHALWQDCGFGTDILAAQWPEVSEDALKRDEIELMLQVNGKLRGSLEVAADAAKADIEALALASEAAQKFMEGKPAKKVVVVPGRLVNIVV</sequence>
<evidence type="ECO:0000256" key="8">
    <source>
        <dbReference type="ARBA" id="ARBA00023146"/>
    </source>
</evidence>
<keyword evidence="6" id="KW-0067">ATP-binding</keyword>
<dbReference type="GO" id="GO:0005524">
    <property type="term" value="F:ATP binding"/>
    <property type="evidence" value="ECO:0007669"/>
    <property type="project" value="UniProtKB-KW"/>
</dbReference>
<keyword evidence="5" id="KW-0547">Nucleotide-binding</keyword>
<comment type="similarity">
    <text evidence="1">Belongs to the class-I aminoacyl-tRNA synthetase family.</text>
</comment>
<dbReference type="GO" id="GO:0005829">
    <property type="term" value="C:cytosol"/>
    <property type="evidence" value="ECO:0007669"/>
    <property type="project" value="TreeGrafter"/>
</dbReference>
<evidence type="ECO:0000256" key="2">
    <source>
        <dbReference type="ARBA" id="ARBA00013164"/>
    </source>
</evidence>